<dbReference type="OrthoDB" id="2961459at2759"/>
<name>A0A8H7D0S3_9AGAR</name>
<comment type="caution">
    <text evidence="1">The sequence shown here is derived from an EMBL/GenBank/DDBJ whole genome shotgun (WGS) entry which is preliminary data.</text>
</comment>
<proteinExistence type="predicted"/>
<sequence length="69" mass="7621">MPHTNPTANRLNDIGICITVLTQTLKAMAKNLDVPFLGTICLTTQSISEMIQFKLTFSSTCKTTDISWT</sequence>
<protein>
    <submittedName>
        <fullName evidence="1">Uncharacterized protein</fullName>
    </submittedName>
</protein>
<gene>
    <name evidence="1" type="ORF">MSAN_01326500</name>
</gene>
<dbReference type="EMBL" id="JACAZH010000010">
    <property type="protein sequence ID" value="KAF7357310.1"/>
    <property type="molecule type" value="Genomic_DNA"/>
</dbReference>
<keyword evidence="2" id="KW-1185">Reference proteome</keyword>
<reference evidence="1" key="1">
    <citation type="submission" date="2020-05" db="EMBL/GenBank/DDBJ databases">
        <title>Mycena genomes resolve the evolution of fungal bioluminescence.</title>
        <authorList>
            <person name="Tsai I.J."/>
        </authorList>
    </citation>
    <scope>NUCLEOTIDE SEQUENCE</scope>
    <source>
        <strain evidence="1">160909Yilan</strain>
    </source>
</reference>
<evidence type="ECO:0000313" key="2">
    <source>
        <dbReference type="Proteomes" id="UP000623467"/>
    </source>
</evidence>
<organism evidence="1 2">
    <name type="scientific">Mycena sanguinolenta</name>
    <dbReference type="NCBI Taxonomy" id="230812"/>
    <lineage>
        <taxon>Eukaryota</taxon>
        <taxon>Fungi</taxon>
        <taxon>Dikarya</taxon>
        <taxon>Basidiomycota</taxon>
        <taxon>Agaricomycotina</taxon>
        <taxon>Agaricomycetes</taxon>
        <taxon>Agaricomycetidae</taxon>
        <taxon>Agaricales</taxon>
        <taxon>Marasmiineae</taxon>
        <taxon>Mycenaceae</taxon>
        <taxon>Mycena</taxon>
    </lineage>
</organism>
<evidence type="ECO:0000313" key="1">
    <source>
        <dbReference type="EMBL" id="KAF7357310.1"/>
    </source>
</evidence>
<dbReference type="AlphaFoldDB" id="A0A8H7D0S3"/>
<accession>A0A8H7D0S3</accession>
<dbReference type="Proteomes" id="UP000623467">
    <property type="component" value="Unassembled WGS sequence"/>
</dbReference>